<sequence>MSSGPRGPLEPGLPWVSARPCPKLQRLGSKEAEAKPHPHPCLEPASTWQTLPPNPAHARAQSVVERVALGTLSMAALSCLPLPGQRLGRHLGKAPSPGPRPTLHPGLSAPLECGNEGYGVQLLGTRASGVGTE</sequence>
<feature type="region of interest" description="Disordered" evidence="1">
    <location>
        <begin position="1"/>
        <end position="55"/>
    </location>
</feature>
<feature type="region of interest" description="Disordered" evidence="1">
    <location>
        <begin position="90"/>
        <end position="110"/>
    </location>
</feature>
<proteinExistence type="predicted"/>
<comment type="caution">
    <text evidence="2">The sequence shown here is derived from an EMBL/GenBank/DDBJ whole genome shotgun (WGS) entry which is preliminary data.</text>
</comment>
<gene>
    <name evidence="2" type="ORF">P7K49_040139</name>
</gene>
<organism evidence="2 3">
    <name type="scientific">Saguinus oedipus</name>
    <name type="common">Cotton-top tamarin</name>
    <name type="synonym">Oedipomidas oedipus</name>
    <dbReference type="NCBI Taxonomy" id="9490"/>
    <lineage>
        <taxon>Eukaryota</taxon>
        <taxon>Metazoa</taxon>
        <taxon>Chordata</taxon>
        <taxon>Craniata</taxon>
        <taxon>Vertebrata</taxon>
        <taxon>Euteleostomi</taxon>
        <taxon>Mammalia</taxon>
        <taxon>Eutheria</taxon>
        <taxon>Euarchontoglires</taxon>
        <taxon>Primates</taxon>
        <taxon>Haplorrhini</taxon>
        <taxon>Platyrrhini</taxon>
        <taxon>Cebidae</taxon>
        <taxon>Callitrichinae</taxon>
        <taxon>Saguinus</taxon>
    </lineage>
</organism>
<protein>
    <submittedName>
        <fullName evidence="2">Uncharacterized protein</fullName>
    </submittedName>
</protein>
<evidence type="ECO:0000313" key="3">
    <source>
        <dbReference type="Proteomes" id="UP001266305"/>
    </source>
</evidence>
<accession>A0ABQ9T8F0</accession>
<dbReference type="Proteomes" id="UP001266305">
    <property type="component" value="Unassembled WGS sequence"/>
</dbReference>
<dbReference type="EMBL" id="JASSZA010000411">
    <property type="protein sequence ID" value="KAK2081024.1"/>
    <property type="molecule type" value="Genomic_DNA"/>
</dbReference>
<evidence type="ECO:0000313" key="2">
    <source>
        <dbReference type="EMBL" id="KAK2081024.1"/>
    </source>
</evidence>
<name>A0ABQ9T8F0_SAGOE</name>
<reference evidence="2 3" key="1">
    <citation type="submission" date="2023-05" db="EMBL/GenBank/DDBJ databases">
        <title>B98-5 Cell Line De Novo Hybrid Assembly: An Optical Mapping Approach.</title>
        <authorList>
            <person name="Kananen K."/>
            <person name="Auerbach J.A."/>
            <person name="Kautto E."/>
            <person name="Blachly J.S."/>
        </authorList>
    </citation>
    <scope>NUCLEOTIDE SEQUENCE [LARGE SCALE GENOMIC DNA]</scope>
    <source>
        <strain evidence="2">B95-8</strain>
        <tissue evidence="2">Cell line</tissue>
    </source>
</reference>
<keyword evidence="3" id="KW-1185">Reference proteome</keyword>
<evidence type="ECO:0000256" key="1">
    <source>
        <dbReference type="SAM" id="MobiDB-lite"/>
    </source>
</evidence>
<feature type="non-terminal residue" evidence="2">
    <location>
        <position position="133"/>
    </location>
</feature>